<organism evidence="1 2">
    <name type="scientific">Rhodocollybia butyracea</name>
    <dbReference type="NCBI Taxonomy" id="206335"/>
    <lineage>
        <taxon>Eukaryota</taxon>
        <taxon>Fungi</taxon>
        <taxon>Dikarya</taxon>
        <taxon>Basidiomycota</taxon>
        <taxon>Agaricomycotina</taxon>
        <taxon>Agaricomycetes</taxon>
        <taxon>Agaricomycetidae</taxon>
        <taxon>Agaricales</taxon>
        <taxon>Marasmiineae</taxon>
        <taxon>Omphalotaceae</taxon>
        <taxon>Rhodocollybia</taxon>
    </lineage>
</organism>
<name>A0A9P5TZP9_9AGAR</name>
<sequence length="170" mass="18859">MNYLDVNFLTLALFRVTPKASIEEHYIGFYDLGVAKENTNDGNVAENTETNETVIIQVPSMKAFPAKVSKYTGRRLVMPFLSLQETHGCRLLHHTVQKAVAANASGLNSHFVDTKSKEDALAGMAGRLLRFSRYSVSKSSVYNKNPTSYVIPNGNSLEALSQSLYILLRL</sequence>
<dbReference type="Proteomes" id="UP000772434">
    <property type="component" value="Unassembled WGS sequence"/>
</dbReference>
<reference evidence="1" key="1">
    <citation type="submission" date="2020-11" db="EMBL/GenBank/DDBJ databases">
        <authorList>
            <consortium name="DOE Joint Genome Institute"/>
            <person name="Ahrendt S."/>
            <person name="Riley R."/>
            <person name="Andreopoulos W."/>
            <person name="Labutti K."/>
            <person name="Pangilinan J."/>
            <person name="Ruiz-Duenas F.J."/>
            <person name="Barrasa J.M."/>
            <person name="Sanchez-Garcia M."/>
            <person name="Camarero S."/>
            <person name="Miyauchi S."/>
            <person name="Serrano A."/>
            <person name="Linde D."/>
            <person name="Babiker R."/>
            <person name="Drula E."/>
            <person name="Ayuso-Fernandez I."/>
            <person name="Pacheco R."/>
            <person name="Padilla G."/>
            <person name="Ferreira P."/>
            <person name="Barriuso J."/>
            <person name="Kellner H."/>
            <person name="Castanera R."/>
            <person name="Alfaro M."/>
            <person name="Ramirez L."/>
            <person name="Pisabarro A.G."/>
            <person name="Kuo A."/>
            <person name="Tritt A."/>
            <person name="Lipzen A."/>
            <person name="He G."/>
            <person name="Yan M."/>
            <person name="Ng V."/>
            <person name="Cullen D."/>
            <person name="Martin F."/>
            <person name="Rosso M.-N."/>
            <person name="Henrissat B."/>
            <person name="Hibbett D."/>
            <person name="Martinez A.T."/>
            <person name="Grigoriev I.V."/>
        </authorList>
    </citation>
    <scope>NUCLEOTIDE SEQUENCE</scope>
    <source>
        <strain evidence="1">AH 40177</strain>
    </source>
</reference>
<evidence type="ECO:0000313" key="2">
    <source>
        <dbReference type="Proteomes" id="UP000772434"/>
    </source>
</evidence>
<gene>
    <name evidence="1" type="ORF">BDP27DRAFT_1370408</name>
</gene>
<evidence type="ECO:0000313" key="1">
    <source>
        <dbReference type="EMBL" id="KAF9060587.1"/>
    </source>
</evidence>
<dbReference type="EMBL" id="JADNRY010000236">
    <property type="protein sequence ID" value="KAF9060587.1"/>
    <property type="molecule type" value="Genomic_DNA"/>
</dbReference>
<keyword evidence="2" id="KW-1185">Reference proteome</keyword>
<protein>
    <submittedName>
        <fullName evidence="1">Uncharacterized protein</fullName>
    </submittedName>
</protein>
<comment type="caution">
    <text evidence="1">The sequence shown here is derived from an EMBL/GenBank/DDBJ whole genome shotgun (WGS) entry which is preliminary data.</text>
</comment>
<dbReference type="AlphaFoldDB" id="A0A9P5TZP9"/>
<accession>A0A9P5TZP9</accession>
<proteinExistence type="predicted"/>